<proteinExistence type="predicted"/>
<sequence>MAPTVDFYFTDGCGRCALVGTPACSVVTWQHELRELRALVLSCGLTEEVKWGVPCYTFQRKNVVLIHAFKDYCALNFFNGALLSDPSGLLVQQTQNVQAARQIRFTDGRQIQQRQAVLQAYIREAVEVEKAGRKVTRKPTSEFPVPEELQAALDTNASLKAAFHTLSPGRQRGYLLYFAAPKQAKTRAARVAKHTPHILKGKGLHD</sequence>
<dbReference type="PIRSF" id="PIRSF021308">
    <property type="entry name" value="UCP021308"/>
    <property type="match status" value="1"/>
</dbReference>
<evidence type="ECO:0000259" key="1">
    <source>
        <dbReference type="Pfam" id="PF08818"/>
    </source>
</evidence>
<dbReference type="InterPro" id="IPR016786">
    <property type="entry name" value="YdeI_bac"/>
</dbReference>
<evidence type="ECO:0000313" key="3">
    <source>
        <dbReference type="Proteomes" id="UP001165297"/>
    </source>
</evidence>
<name>A0ABS8AAM1_9BACT</name>
<dbReference type="SUPFAM" id="SSF159888">
    <property type="entry name" value="YdhG-like"/>
    <property type="match status" value="1"/>
</dbReference>
<accession>A0ABS8AAM1</accession>
<dbReference type="Gene3D" id="3.90.1150.200">
    <property type="match status" value="1"/>
</dbReference>
<reference evidence="2" key="1">
    <citation type="submission" date="2021-10" db="EMBL/GenBank/DDBJ databases">
        <authorList>
            <person name="Dean J.D."/>
            <person name="Kim M.K."/>
            <person name="Newey C.N."/>
            <person name="Stoker T.S."/>
            <person name="Thompson D.W."/>
            <person name="Grose J.H."/>
        </authorList>
    </citation>
    <scope>NUCLEOTIDE SEQUENCE</scope>
    <source>
        <strain evidence="2">BT635</strain>
    </source>
</reference>
<feature type="domain" description="YdhG-like" evidence="1">
    <location>
        <begin position="29"/>
        <end position="126"/>
    </location>
</feature>
<dbReference type="Pfam" id="PF13376">
    <property type="entry name" value="OmdA"/>
    <property type="match status" value="1"/>
</dbReference>
<comment type="caution">
    <text evidence="2">The sequence shown here is derived from an EMBL/GenBank/DDBJ whole genome shotgun (WGS) entry which is preliminary data.</text>
</comment>
<organism evidence="2 3">
    <name type="scientific">Hymenobacter nitidus</name>
    <dbReference type="NCBI Taxonomy" id="2880929"/>
    <lineage>
        <taxon>Bacteria</taxon>
        <taxon>Pseudomonadati</taxon>
        <taxon>Bacteroidota</taxon>
        <taxon>Cytophagia</taxon>
        <taxon>Cytophagales</taxon>
        <taxon>Hymenobacteraceae</taxon>
        <taxon>Hymenobacter</taxon>
    </lineage>
</organism>
<evidence type="ECO:0000313" key="2">
    <source>
        <dbReference type="EMBL" id="MCB2377249.1"/>
    </source>
</evidence>
<keyword evidence="3" id="KW-1185">Reference proteome</keyword>
<dbReference type="InterPro" id="IPR014922">
    <property type="entry name" value="YdhG-like"/>
</dbReference>
<gene>
    <name evidence="2" type="ORF">LGH70_06625</name>
</gene>
<dbReference type="RefSeq" id="WP_226183890.1">
    <property type="nucleotide sequence ID" value="NZ_JAJADQ010000003.1"/>
</dbReference>
<dbReference type="Proteomes" id="UP001165297">
    <property type="component" value="Unassembled WGS sequence"/>
</dbReference>
<protein>
    <submittedName>
        <fullName evidence="2">DUF1801 domain-containing protein</fullName>
    </submittedName>
</protein>
<dbReference type="Pfam" id="PF08818">
    <property type="entry name" value="DUF1801"/>
    <property type="match status" value="1"/>
</dbReference>
<dbReference type="EMBL" id="JAJADQ010000003">
    <property type="protein sequence ID" value="MCB2377249.1"/>
    <property type="molecule type" value="Genomic_DNA"/>
</dbReference>